<keyword evidence="8" id="KW-1185">Reference proteome</keyword>
<sequence>MEWRKNIACVRKWLMALLLLSSLLQVSTYPYIAFGGTPLPNHWFLNMSQLQDSSRATLVCHTDLDRVHRGDWYFPNGSVVLSSNRSNGIFTSHGNQTIELKRGQGGSGPSGMYHCPIPSTARAQAVYVGIYSRGGDVRVENIYMRMRSDPDGPSPQFTLTCVSTGGPATTVTWTRDSATVTQGTESELTRPERLLYLHTLTGSTNGEYTCTVSNNKPSIDSAIYSIPGPSPPTNVRAVQEGPTNVTVSWSPYRDTQILYRIEWQCTASESGFRGSIRTYSQRLTGFRNGETCNISVSATLEEQFPSDGVRLSVSLVPGAPRRLSVGRTYTNAIGLLWRAPHGSVVTGYEVKWKTNTSKKCPYLADKGTLTVTDPYVTNYEEIVGLAGGTTYIVTVKAFNDAGSSVGTTINATTEEAAPSAAPPSVRISGTSFTTITVQWGVVECNHTNGEITGYSVRYGEVGDSERSVERVGAGERELTLSRLSPAVYTIEVAAVNNAGIGVYSTSLRAKTEALRIVVNSSSTTHLVISWLLNEGLNASSYNISYSNTHCSTSYYEYTTRQMVINLTGLEEGTEYSITVTATLSGHDLPEEQNITASTMPAAPTAAPMSVRPSRVTFSDITLTWDTIPCLEENGIITGYSVRYMDIESTHNVNVSMGNITEATISGLSPSTVYSVQVAGINTAGTGEYSDPLILTTRNSMYLSLEDDFVPNRGYLSVEDIGSSDSTALLCHINRQPSYYPHSGGDWFTPNDVRINGDNTPGFTRNRGPMVVRLRASAGPADEGIYCCFATDRDSVMRRMCVGIYKNSGAVFISENISLAVVSDLNGPSPQFTLTCISTGGPATTVTWTRDSTTVTQGNQTVLNDPVTAQYTHTLTVSGRPEGLYTCTVSNSKPSQDSAQLNVNASNPFEEFSLVNSSATSLSFSWTLTPVASLLITGYNITCTPLMEGIPLPEPLVGEQRDTSATVTELHPGISYTCVAVTFTLWGTSLPHNITYSTFEIAPSGSPEAFEAVVGQRQVVFTWSPPPVTQHNGVITSYTLSCSPSPSSLPQSPSSQSGSLTATGFSPNTLHSCSLAASNNQGTGPPAIKNFTTLEDYSYFQLHLRGVASCPEYTLSLTNEKLDDITGAVLAELRDSCHNCAITSSTIDEEYFACDSESPTYVTYRARLEGTSETDSGSLIPLIEKWLSSKSSIVVARVEISIDLECPVAVLSPNDTEGCKSPTVSATTSQSVLDDSGAVIGGAVAIILIIALTIVAVSIARLRIAAHRRREPSNAVWRAEQTDLPEAKDISTYGNAAYELVKFRTGRREDGGGEDTGGSSGDDGHYATICQSPYDHPNPSPPATPQEYENPVNDSGTGGNAPDDSTANNPQTAPGPGYVNVSGEAQASAVEEVVYAQANDQQ</sequence>
<organism evidence="7 8">
    <name type="scientific">Geodia barretti</name>
    <name type="common">Barrett's horny sponge</name>
    <dbReference type="NCBI Taxonomy" id="519541"/>
    <lineage>
        <taxon>Eukaryota</taxon>
        <taxon>Metazoa</taxon>
        <taxon>Porifera</taxon>
        <taxon>Demospongiae</taxon>
        <taxon>Heteroscleromorpha</taxon>
        <taxon>Tetractinellida</taxon>
        <taxon>Astrophorina</taxon>
        <taxon>Geodiidae</taxon>
        <taxon>Geodia</taxon>
    </lineage>
</organism>
<keyword evidence="1" id="KW-0677">Repeat</keyword>
<keyword evidence="4" id="KW-0732">Signal</keyword>
<evidence type="ECO:0000259" key="5">
    <source>
        <dbReference type="PROSITE" id="PS50835"/>
    </source>
</evidence>
<dbReference type="Proteomes" id="UP001174909">
    <property type="component" value="Unassembled WGS sequence"/>
</dbReference>
<dbReference type="PROSITE" id="PS50853">
    <property type="entry name" value="FN3"/>
    <property type="match status" value="5"/>
</dbReference>
<feature type="domain" description="Ig-like" evidence="5">
    <location>
        <begin position="118"/>
        <end position="225"/>
    </location>
</feature>
<protein>
    <submittedName>
        <fullName evidence="7">Receptor-type tyrosine-protein phosphatase F</fullName>
    </submittedName>
</protein>
<dbReference type="SMART" id="SM00060">
    <property type="entry name" value="FN3"/>
    <property type="match status" value="7"/>
</dbReference>
<dbReference type="SUPFAM" id="SSF48726">
    <property type="entry name" value="Immunoglobulin"/>
    <property type="match status" value="2"/>
</dbReference>
<dbReference type="InterPro" id="IPR036179">
    <property type="entry name" value="Ig-like_dom_sf"/>
</dbReference>
<dbReference type="Gene3D" id="2.60.40.10">
    <property type="entry name" value="Immunoglobulins"/>
    <property type="match status" value="9"/>
</dbReference>
<feature type="domain" description="Fibronectin type-III" evidence="6">
    <location>
        <begin position="1002"/>
        <end position="1096"/>
    </location>
</feature>
<dbReference type="CDD" id="cd00063">
    <property type="entry name" value="FN3"/>
    <property type="match status" value="5"/>
</dbReference>
<dbReference type="SUPFAM" id="SSF49265">
    <property type="entry name" value="Fibronectin type III"/>
    <property type="match status" value="4"/>
</dbReference>
<evidence type="ECO:0000256" key="4">
    <source>
        <dbReference type="SAM" id="SignalP"/>
    </source>
</evidence>
<dbReference type="Pfam" id="PF00041">
    <property type="entry name" value="fn3"/>
    <property type="match status" value="5"/>
</dbReference>
<feature type="domain" description="Fibronectin type-III" evidence="6">
    <location>
        <begin position="606"/>
        <end position="699"/>
    </location>
</feature>
<dbReference type="Pfam" id="PF13927">
    <property type="entry name" value="Ig_3"/>
    <property type="match status" value="2"/>
</dbReference>
<feature type="chain" id="PRO_5041359698" evidence="4">
    <location>
        <begin position="29"/>
        <end position="1401"/>
    </location>
</feature>
<feature type="domain" description="Fibronectin type-III" evidence="6">
    <location>
        <begin position="421"/>
        <end position="514"/>
    </location>
</feature>
<dbReference type="GO" id="GO:0016020">
    <property type="term" value="C:membrane"/>
    <property type="evidence" value="ECO:0007669"/>
    <property type="project" value="UniProtKB-SubCell"/>
</dbReference>
<name>A0AA35TW07_GEOBA</name>
<evidence type="ECO:0000256" key="2">
    <source>
        <dbReference type="SAM" id="MobiDB-lite"/>
    </source>
</evidence>
<dbReference type="FunFam" id="2.60.40.10:FF:000028">
    <property type="entry name" value="Neuronal cell adhesion molecule"/>
    <property type="match status" value="2"/>
</dbReference>
<dbReference type="InterPro" id="IPR003961">
    <property type="entry name" value="FN3_dom"/>
</dbReference>
<evidence type="ECO:0000313" key="8">
    <source>
        <dbReference type="Proteomes" id="UP001174909"/>
    </source>
</evidence>
<feature type="domain" description="Fibronectin type-III" evidence="6">
    <location>
        <begin position="319"/>
        <end position="416"/>
    </location>
</feature>
<dbReference type="InterPro" id="IPR036116">
    <property type="entry name" value="FN3_sf"/>
</dbReference>
<reference evidence="7" key="1">
    <citation type="submission" date="2023-03" db="EMBL/GenBank/DDBJ databases">
        <authorList>
            <person name="Steffen K."/>
            <person name="Cardenas P."/>
        </authorList>
    </citation>
    <scope>NUCLEOTIDE SEQUENCE</scope>
</reference>
<dbReference type="InterPro" id="IPR050713">
    <property type="entry name" value="RTP_Phos/Ushers"/>
</dbReference>
<gene>
    <name evidence="7" type="ORF">GBAR_LOCUS30310</name>
</gene>
<dbReference type="InterPro" id="IPR013783">
    <property type="entry name" value="Ig-like_fold"/>
</dbReference>
<feature type="domain" description="Ig-like" evidence="5">
    <location>
        <begin position="826"/>
        <end position="903"/>
    </location>
</feature>
<dbReference type="EMBL" id="CASHTH010004284">
    <property type="protein sequence ID" value="CAI8055528.1"/>
    <property type="molecule type" value="Genomic_DNA"/>
</dbReference>
<comment type="caution">
    <text evidence="7">The sequence shown here is derived from an EMBL/GenBank/DDBJ whole genome shotgun (WGS) entry which is preliminary data.</text>
</comment>
<feature type="signal peptide" evidence="4">
    <location>
        <begin position="1"/>
        <end position="28"/>
    </location>
</feature>
<keyword evidence="3" id="KW-1133">Transmembrane helix</keyword>
<evidence type="ECO:0000259" key="6">
    <source>
        <dbReference type="PROSITE" id="PS50853"/>
    </source>
</evidence>
<dbReference type="PANTHER" id="PTHR46957">
    <property type="entry name" value="CYTOKINE RECEPTOR"/>
    <property type="match status" value="1"/>
</dbReference>
<feature type="compositionally biased region" description="Polar residues" evidence="2">
    <location>
        <begin position="1362"/>
        <end position="1371"/>
    </location>
</feature>
<evidence type="ECO:0000256" key="3">
    <source>
        <dbReference type="SAM" id="Phobius"/>
    </source>
</evidence>
<dbReference type="InterPro" id="IPR007110">
    <property type="entry name" value="Ig-like_dom"/>
</dbReference>
<feature type="domain" description="Fibronectin type-III" evidence="6">
    <location>
        <begin position="907"/>
        <end position="1001"/>
    </location>
</feature>
<dbReference type="SMART" id="SM00408">
    <property type="entry name" value="IGc2"/>
    <property type="match status" value="2"/>
</dbReference>
<dbReference type="CDD" id="cd00096">
    <property type="entry name" value="Ig"/>
    <property type="match status" value="2"/>
</dbReference>
<keyword evidence="3" id="KW-0812">Transmembrane</keyword>
<dbReference type="InterPro" id="IPR003598">
    <property type="entry name" value="Ig_sub2"/>
</dbReference>
<proteinExistence type="predicted"/>
<feature type="region of interest" description="Disordered" evidence="2">
    <location>
        <begin position="1305"/>
        <end position="1380"/>
    </location>
</feature>
<dbReference type="PANTHER" id="PTHR46957:SF3">
    <property type="entry name" value="CYTOKINE RECEPTOR"/>
    <property type="match status" value="1"/>
</dbReference>
<accession>A0AA35TW07</accession>
<evidence type="ECO:0000256" key="1">
    <source>
        <dbReference type="ARBA" id="ARBA00022737"/>
    </source>
</evidence>
<evidence type="ECO:0000313" key="7">
    <source>
        <dbReference type="EMBL" id="CAI8055528.1"/>
    </source>
</evidence>
<feature type="transmembrane region" description="Helical" evidence="3">
    <location>
        <begin position="1237"/>
        <end position="1259"/>
    </location>
</feature>
<keyword evidence="7" id="KW-0675">Receptor</keyword>
<dbReference type="PROSITE" id="PS50835">
    <property type="entry name" value="IG_LIKE"/>
    <property type="match status" value="2"/>
</dbReference>
<keyword evidence="3" id="KW-0472">Membrane</keyword>